<feature type="chain" id="PRO_5009982677" description="Cell division coordinator CpoB" evidence="1">
    <location>
        <begin position="21"/>
        <end position="296"/>
    </location>
</feature>
<feature type="compositionally biased region" description="Gly residues" evidence="2">
    <location>
        <begin position="125"/>
        <end position="137"/>
    </location>
</feature>
<dbReference type="eggNOG" id="COG1729">
    <property type="taxonomic scope" value="Bacteria"/>
</dbReference>
<dbReference type="SUPFAM" id="SSF48452">
    <property type="entry name" value="TPR-like"/>
    <property type="match status" value="1"/>
</dbReference>
<keyword evidence="1" id="KW-0574">Periplasm</keyword>
<dbReference type="GO" id="GO:0030288">
    <property type="term" value="C:outer membrane-bounded periplasmic space"/>
    <property type="evidence" value="ECO:0007669"/>
    <property type="project" value="UniProtKB-UniRule"/>
</dbReference>
<accession>A0A086Y164</accession>
<dbReference type="NCBIfam" id="TIGR02795">
    <property type="entry name" value="tol_pal_ybgF"/>
    <property type="match status" value="1"/>
</dbReference>
<dbReference type="InterPro" id="IPR034706">
    <property type="entry name" value="CpoB"/>
</dbReference>
<evidence type="ECO:0000256" key="1">
    <source>
        <dbReference type="HAMAP-Rule" id="MF_02066"/>
    </source>
</evidence>
<name>A0A086Y164_9RHOB</name>
<dbReference type="AlphaFoldDB" id="A0A086Y164"/>
<sequence precursor="true">MRGLLLGAALTLALAAPAFAQDKQTLADIRSELDQLSAQLQGLRGELVSSGAKGMQAAGGATALQRMDNMEAELSRLTSKTEAMQNQINRVLKDANNRIGDLEFRVCDLEKGCDPASVSSNPLGGATGGGASGGGSTGAAASPLTAPSAPSAAIAKASGGSAPAAAGASDSGAQADFDRAKGVLGQGDFRGAADQFQTFAQTYPASPLTADALYLRGDALNSAGDTKGAARAWLDAFSASPNGKRAPDNLFRLGQALGSLGQKSEACTTLNEVISRFPQSSAASKVPMARSSLGCR</sequence>
<dbReference type="Pfam" id="PF13432">
    <property type="entry name" value="TPR_16"/>
    <property type="match status" value="1"/>
</dbReference>
<dbReference type="STRING" id="1105367.CG50_13930"/>
<evidence type="ECO:0000313" key="3">
    <source>
        <dbReference type="EMBL" id="KFI28014.1"/>
    </source>
</evidence>
<dbReference type="Gene3D" id="1.25.40.10">
    <property type="entry name" value="Tetratricopeptide repeat domain"/>
    <property type="match status" value="1"/>
</dbReference>
<dbReference type="EMBL" id="JFZB01000007">
    <property type="protein sequence ID" value="KFI28014.1"/>
    <property type="molecule type" value="Genomic_DNA"/>
</dbReference>
<comment type="caution">
    <text evidence="3">The sequence shown here is derived from an EMBL/GenBank/DDBJ whole genome shotgun (WGS) entry which is preliminary data.</text>
</comment>
<comment type="similarity">
    <text evidence="1">Belongs to the CpoB family.</text>
</comment>
<comment type="subcellular location">
    <subcellularLocation>
        <location evidence="1">Periplasm</location>
    </subcellularLocation>
</comment>
<keyword evidence="1" id="KW-0132">Cell division</keyword>
<protein>
    <recommendedName>
        <fullName evidence="1">Cell division coordinator CpoB</fullName>
    </recommendedName>
</protein>
<keyword evidence="1" id="KW-0175">Coiled coil</keyword>
<evidence type="ECO:0000256" key="2">
    <source>
        <dbReference type="SAM" id="MobiDB-lite"/>
    </source>
</evidence>
<organism evidence="3 4">
    <name type="scientific">Paenirhodobacter enshiensis</name>
    <dbReference type="NCBI Taxonomy" id="1105367"/>
    <lineage>
        <taxon>Bacteria</taxon>
        <taxon>Pseudomonadati</taxon>
        <taxon>Pseudomonadota</taxon>
        <taxon>Alphaproteobacteria</taxon>
        <taxon>Rhodobacterales</taxon>
        <taxon>Rhodobacter group</taxon>
        <taxon>Paenirhodobacter</taxon>
    </lineage>
</organism>
<dbReference type="InterPro" id="IPR011990">
    <property type="entry name" value="TPR-like_helical_dom_sf"/>
</dbReference>
<feature type="coiled-coil region" evidence="1">
    <location>
        <begin position="19"/>
        <end position="94"/>
    </location>
</feature>
<gene>
    <name evidence="1" type="primary">cpoB</name>
    <name evidence="3" type="ORF">CG50_13930</name>
</gene>
<feature type="region of interest" description="Disordered" evidence="2">
    <location>
        <begin position="124"/>
        <end position="146"/>
    </location>
</feature>
<dbReference type="InterPro" id="IPR014162">
    <property type="entry name" value="CpoB_C"/>
</dbReference>
<dbReference type="GO" id="GO:0043093">
    <property type="term" value="P:FtsZ-dependent cytokinesis"/>
    <property type="evidence" value="ECO:0007669"/>
    <property type="project" value="UniProtKB-UniRule"/>
</dbReference>
<comment type="function">
    <text evidence="1">Mediates coordination of peptidoglycan synthesis and outer membrane constriction during cell division.</text>
</comment>
<dbReference type="HAMAP" id="MF_02066">
    <property type="entry name" value="CpoB"/>
    <property type="match status" value="1"/>
</dbReference>
<dbReference type="RefSeq" id="WP_036636037.1">
    <property type="nucleotide sequence ID" value="NZ_JFZB01000007.1"/>
</dbReference>
<reference evidence="3 4" key="1">
    <citation type="submission" date="2014-03" db="EMBL/GenBank/DDBJ databases">
        <title>Genome of Paenirhodobacter enshiensis DW2-9.</title>
        <authorList>
            <person name="Wang D."/>
            <person name="Wang G."/>
        </authorList>
    </citation>
    <scope>NUCLEOTIDE SEQUENCE [LARGE SCALE GENOMIC DNA]</scope>
    <source>
        <strain evidence="3 4">DW2-9</strain>
    </source>
</reference>
<evidence type="ECO:0000313" key="4">
    <source>
        <dbReference type="Proteomes" id="UP000028824"/>
    </source>
</evidence>
<dbReference type="Pfam" id="PF13174">
    <property type="entry name" value="TPR_6"/>
    <property type="match status" value="1"/>
</dbReference>
<feature type="signal peptide" evidence="1">
    <location>
        <begin position="1"/>
        <end position="20"/>
    </location>
</feature>
<proteinExistence type="inferred from homology"/>
<dbReference type="Proteomes" id="UP000028824">
    <property type="component" value="Unassembled WGS sequence"/>
</dbReference>
<dbReference type="OrthoDB" id="9763909at2"/>
<keyword evidence="1" id="KW-0131">Cell cycle</keyword>
<keyword evidence="1" id="KW-0732">Signal</keyword>
<keyword evidence="4" id="KW-1185">Reference proteome</keyword>
<dbReference type="InterPro" id="IPR019734">
    <property type="entry name" value="TPR_rpt"/>
</dbReference>